<gene>
    <name evidence="2" type="ORF">S12H4_27985</name>
</gene>
<comment type="caution">
    <text evidence="2">The sequence shown here is derived from an EMBL/GenBank/DDBJ whole genome shotgun (WGS) entry which is preliminary data.</text>
</comment>
<accession>X1UMV8</accession>
<dbReference type="SUPFAM" id="SSF47413">
    <property type="entry name" value="lambda repressor-like DNA-binding domains"/>
    <property type="match status" value="1"/>
</dbReference>
<feature type="domain" description="HTH cro/C1-type" evidence="1">
    <location>
        <begin position="9"/>
        <end position="27"/>
    </location>
</feature>
<dbReference type="InterPro" id="IPR010982">
    <property type="entry name" value="Lambda_DNA-bd_dom_sf"/>
</dbReference>
<dbReference type="Gene3D" id="1.10.260.40">
    <property type="entry name" value="lambda repressor-like DNA-binding domains"/>
    <property type="match status" value="1"/>
</dbReference>
<sequence>MKIKLGQRVKKLRKSLGLTQKQFAERIPGKINYTYVGKG</sequence>
<evidence type="ECO:0000259" key="1">
    <source>
        <dbReference type="PROSITE" id="PS50943"/>
    </source>
</evidence>
<dbReference type="EMBL" id="BARW01016019">
    <property type="protein sequence ID" value="GAJ01221.1"/>
    <property type="molecule type" value="Genomic_DNA"/>
</dbReference>
<dbReference type="CDD" id="cd00093">
    <property type="entry name" value="HTH_XRE"/>
    <property type="match status" value="1"/>
</dbReference>
<dbReference type="InterPro" id="IPR001387">
    <property type="entry name" value="Cro/C1-type_HTH"/>
</dbReference>
<name>X1UMV8_9ZZZZ</name>
<evidence type="ECO:0000313" key="2">
    <source>
        <dbReference type="EMBL" id="GAJ01221.1"/>
    </source>
</evidence>
<protein>
    <recommendedName>
        <fullName evidence="1">HTH cro/C1-type domain-containing protein</fullName>
    </recommendedName>
</protein>
<dbReference type="AlphaFoldDB" id="X1UMV8"/>
<feature type="non-terminal residue" evidence="2">
    <location>
        <position position="39"/>
    </location>
</feature>
<dbReference type="GO" id="GO:0003677">
    <property type="term" value="F:DNA binding"/>
    <property type="evidence" value="ECO:0007669"/>
    <property type="project" value="InterPro"/>
</dbReference>
<organism evidence="2">
    <name type="scientific">marine sediment metagenome</name>
    <dbReference type="NCBI Taxonomy" id="412755"/>
    <lineage>
        <taxon>unclassified sequences</taxon>
        <taxon>metagenomes</taxon>
        <taxon>ecological metagenomes</taxon>
    </lineage>
</organism>
<reference evidence="2" key="1">
    <citation type="journal article" date="2014" name="Front. Microbiol.">
        <title>High frequency of phylogenetically diverse reductive dehalogenase-homologous genes in deep subseafloor sedimentary metagenomes.</title>
        <authorList>
            <person name="Kawai M."/>
            <person name="Futagami T."/>
            <person name="Toyoda A."/>
            <person name="Takaki Y."/>
            <person name="Nishi S."/>
            <person name="Hori S."/>
            <person name="Arai W."/>
            <person name="Tsubouchi T."/>
            <person name="Morono Y."/>
            <person name="Uchiyama I."/>
            <person name="Ito T."/>
            <person name="Fujiyama A."/>
            <person name="Inagaki F."/>
            <person name="Takami H."/>
        </authorList>
    </citation>
    <scope>NUCLEOTIDE SEQUENCE</scope>
    <source>
        <strain evidence="2">Expedition CK06-06</strain>
    </source>
</reference>
<proteinExistence type="predicted"/>
<dbReference type="PROSITE" id="PS50943">
    <property type="entry name" value="HTH_CROC1"/>
    <property type="match status" value="1"/>
</dbReference>